<evidence type="ECO:0000313" key="3">
    <source>
        <dbReference type="Proteomes" id="UP000033434"/>
    </source>
</evidence>
<keyword evidence="1" id="KW-1133">Transmembrane helix</keyword>
<reference evidence="2 3" key="1">
    <citation type="journal article" date="2015" name="BMC Genomics">
        <title>Genome mining reveals unlocked bioactive potential of marine Gram-negative bacteria.</title>
        <authorList>
            <person name="Machado H."/>
            <person name="Sonnenschein E.C."/>
            <person name="Melchiorsen J."/>
            <person name="Gram L."/>
        </authorList>
    </citation>
    <scope>NUCLEOTIDE SEQUENCE [LARGE SCALE GENOMIC DNA]</scope>
    <source>
        <strain evidence="2 3">S4054</strain>
    </source>
</reference>
<evidence type="ECO:0000256" key="1">
    <source>
        <dbReference type="SAM" id="Phobius"/>
    </source>
</evidence>
<gene>
    <name evidence="2" type="ORF">N479_17570</name>
</gene>
<dbReference type="AlphaFoldDB" id="A0A0F6A8V4"/>
<evidence type="ECO:0000313" key="2">
    <source>
        <dbReference type="EMBL" id="KKE82620.1"/>
    </source>
</evidence>
<dbReference type="Proteomes" id="UP000033434">
    <property type="component" value="Unassembled WGS sequence"/>
</dbReference>
<proteinExistence type="predicted"/>
<name>A0A0F6A8V4_9GAMM</name>
<sequence>MQPWGDRFTPLLYLHIGAKYTLRSKVTFAQGKISNLHTYSKVLICSFMCLYGLACINASTLLINRLFSGAIAWEVALSEAFISKNLTSFTWCFKFSHNLPLVILTKVRNHVTELSV</sequence>
<accession>A0A0F6A8V4</accession>
<dbReference type="PATRIC" id="fig|1129367.4.peg.3496"/>
<feature type="transmembrane region" description="Helical" evidence="1">
    <location>
        <begin position="42"/>
        <end position="63"/>
    </location>
</feature>
<keyword evidence="1" id="KW-0812">Transmembrane</keyword>
<comment type="caution">
    <text evidence="2">The sequence shown here is derived from an EMBL/GenBank/DDBJ whole genome shotgun (WGS) entry which is preliminary data.</text>
</comment>
<organism evidence="2 3">
    <name type="scientific">Pseudoalteromonas luteoviolacea S4054</name>
    <dbReference type="NCBI Taxonomy" id="1129367"/>
    <lineage>
        <taxon>Bacteria</taxon>
        <taxon>Pseudomonadati</taxon>
        <taxon>Pseudomonadota</taxon>
        <taxon>Gammaproteobacteria</taxon>
        <taxon>Alteromonadales</taxon>
        <taxon>Pseudoalteromonadaceae</taxon>
        <taxon>Pseudoalteromonas</taxon>
    </lineage>
</organism>
<keyword evidence="1" id="KW-0472">Membrane</keyword>
<dbReference type="EMBL" id="AUXW01000160">
    <property type="protein sequence ID" value="KKE82620.1"/>
    <property type="molecule type" value="Genomic_DNA"/>
</dbReference>
<protein>
    <submittedName>
        <fullName evidence="2">Uncharacterized protein</fullName>
    </submittedName>
</protein>